<protein>
    <submittedName>
        <fullName evidence="1">Uncharacterized protein</fullName>
    </submittedName>
</protein>
<reference evidence="1 2" key="1">
    <citation type="journal article" date="2013" name="Genome Biol. Evol.">
        <title>Genomes of Stigonematalean cyanobacteria (subsection V) and the evolution of oxygenic photosynthesis from prokaryotes to plastids.</title>
        <authorList>
            <person name="Dagan T."/>
            <person name="Roettger M."/>
            <person name="Stucken K."/>
            <person name="Landan G."/>
            <person name="Koch R."/>
            <person name="Major P."/>
            <person name="Gould S.B."/>
            <person name="Goremykin V.V."/>
            <person name="Rippka R."/>
            <person name="Tandeau de Marsac N."/>
            <person name="Gugger M."/>
            <person name="Lockhart P.J."/>
            <person name="Allen J.F."/>
            <person name="Brune I."/>
            <person name="Maus I."/>
            <person name="Puhler A."/>
            <person name="Martin W.F."/>
        </authorList>
    </citation>
    <scope>NUCLEOTIDE SEQUENCE [LARGE SCALE GENOMIC DNA]</scope>
    <source>
        <strain evidence="1 2">PCC 7110</strain>
    </source>
</reference>
<name>A0A139XF02_9CYAN</name>
<proteinExistence type="predicted"/>
<organism evidence="1 2">
    <name type="scientific">Scytonema hofmannii PCC 7110</name>
    <dbReference type="NCBI Taxonomy" id="128403"/>
    <lineage>
        <taxon>Bacteria</taxon>
        <taxon>Bacillati</taxon>
        <taxon>Cyanobacteriota</taxon>
        <taxon>Cyanophyceae</taxon>
        <taxon>Nostocales</taxon>
        <taxon>Scytonemataceae</taxon>
        <taxon>Scytonema</taxon>
    </lineage>
</organism>
<dbReference type="EMBL" id="ANNX02000016">
    <property type="protein sequence ID" value="KYC43267.1"/>
    <property type="molecule type" value="Genomic_DNA"/>
</dbReference>
<dbReference type="OrthoDB" id="464679at2"/>
<keyword evidence="2" id="KW-1185">Reference proteome</keyword>
<dbReference type="Proteomes" id="UP000076925">
    <property type="component" value="Unassembled WGS sequence"/>
</dbReference>
<accession>A0A139XF02</accession>
<sequence length="135" mass="15191">MTKVTAKELAQFRSQLADDAIAMESLDLIEDCEGDLEDAAMTLAIRSGQEPEIANSEWLEDLAKRWRSVICQQEFRDDLLNGSISSLLKHLNTIPMFPGMLATPVLMYVLKQGVNNFCRPLDLVTEIPHQNVEDN</sequence>
<evidence type="ECO:0000313" key="1">
    <source>
        <dbReference type="EMBL" id="KYC43267.1"/>
    </source>
</evidence>
<dbReference type="RefSeq" id="WP_017747664.1">
    <property type="nucleotide sequence ID" value="NZ_KQ976354.1"/>
</dbReference>
<dbReference type="AlphaFoldDB" id="A0A139XF02"/>
<evidence type="ECO:0000313" key="2">
    <source>
        <dbReference type="Proteomes" id="UP000076925"/>
    </source>
</evidence>
<comment type="caution">
    <text evidence="1">The sequence shown here is derived from an EMBL/GenBank/DDBJ whole genome shotgun (WGS) entry which is preliminary data.</text>
</comment>
<gene>
    <name evidence="1" type="ORF">WA1_14340</name>
</gene>